<dbReference type="STRING" id="1618387.UW44_C0005G0066"/>
<dbReference type="InterPro" id="IPR002686">
    <property type="entry name" value="Transposase_17"/>
</dbReference>
<dbReference type="AlphaFoldDB" id="A0A0G1KVS4"/>
<dbReference type="EMBL" id="LCIH01000005">
    <property type="protein sequence ID" value="KKT52024.1"/>
    <property type="molecule type" value="Genomic_DNA"/>
</dbReference>
<dbReference type="GO" id="GO:0006313">
    <property type="term" value="P:DNA transposition"/>
    <property type="evidence" value="ECO:0007669"/>
    <property type="project" value="InterPro"/>
</dbReference>
<evidence type="ECO:0000259" key="1">
    <source>
        <dbReference type="SMART" id="SM01321"/>
    </source>
</evidence>
<evidence type="ECO:0000313" key="3">
    <source>
        <dbReference type="Proteomes" id="UP000034006"/>
    </source>
</evidence>
<dbReference type="InterPro" id="IPR036515">
    <property type="entry name" value="Transposase_17_sf"/>
</dbReference>
<reference evidence="2 3" key="1">
    <citation type="journal article" date="2015" name="Nature">
        <title>rRNA introns, odd ribosomes, and small enigmatic genomes across a large radiation of phyla.</title>
        <authorList>
            <person name="Brown C.T."/>
            <person name="Hug L.A."/>
            <person name="Thomas B.C."/>
            <person name="Sharon I."/>
            <person name="Castelle C.J."/>
            <person name="Singh A."/>
            <person name="Wilkins M.J."/>
            <person name="Williams K.H."/>
            <person name="Banfield J.F."/>
        </authorList>
    </citation>
    <scope>NUCLEOTIDE SEQUENCE [LARGE SCALE GENOMIC DNA]</scope>
</reference>
<dbReference type="Gene3D" id="3.30.70.1290">
    <property type="entry name" value="Transposase IS200-like"/>
    <property type="match status" value="1"/>
</dbReference>
<organism evidence="2 3">
    <name type="scientific">Candidatus Collierbacteria bacterium GW2011_GWB2_44_22</name>
    <dbReference type="NCBI Taxonomy" id="1618387"/>
    <lineage>
        <taxon>Bacteria</taxon>
        <taxon>Candidatus Collieribacteriota</taxon>
    </lineage>
</organism>
<dbReference type="PANTHER" id="PTHR34322">
    <property type="entry name" value="TRANSPOSASE, Y1_TNP DOMAIN-CONTAINING"/>
    <property type="match status" value="1"/>
</dbReference>
<dbReference type="Proteomes" id="UP000034006">
    <property type="component" value="Unassembled WGS sequence"/>
</dbReference>
<name>A0A0G1KVS4_9BACT</name>
<dbReference type="GO" id="GO:0004803">
    <property type="term" value="F:transposase activity"/>
    <property type="evidence" value="ECO:0007669"/>
    <property type="project" value="InterPro"/>
</dbReference>
<comment type="caution">
    <text evidence="2">The sequence shown here is derived from an EMBL/GenBank/DDBJ whole genome shotgun (WGS) entry which is preliminary data.</text>
</comment>
<proteinExistence type="predicted"/>
<dbReference type="Pfam" id="PF01797">
    <property type="entry name" value="Y1_Tnp"/>
    <property type="match status" value="1"/>
</dbReference>
<evidence type="ECO:0000313" key="2">
    <source>
        <dbReference type="EMBL" id="KKT52024.1"/>
    </source>
</evidence>
<feature type="domain" description="Transposase IS200-like" evidence="1">
    <location>
        <begin position="11"/>
        <end position="155"/>
    </location>
</feature>
<dbReference type="SMART" id="SM01321">
    <property type="entry name" value="Y1_Tnp"/>
    <property type="match status" value="1"/>
</dbReference>
<dbReference type="SUPFAM" id="SSF143422">
    <property type="entry name" value="Transposase IS200-like"/>
    <property type="match status" value="1"/>
</dbReference>
<gene>
    <name evidence="2" type="ORF">UW44_C0005G0066</name>
</gene>
<accession>A0A0G1KVS4</accession>
<protein>
    <recommendedName>
        <fullName evidence="1">Transposase IS200-like domain-containing protein</fullName>
    </recommendedName>
</protein>
<sequence length="230" mass="27158">MPAKNVIKEYEAGGYYHIYNRGVDKRTIFEDYKDYKTFLSYLQLYLDPPLQNQSEFDLRGLSPQVKVSPSKVLKNYWGDIRLLAYCLMPNHFHLMIQQKSEKGIDNFMRSLSTKYVRYFNTRYKRIGPLFQGIYKAVKISDEYQFVYLSKYIHRNPLGLLTCEDNPRRLSEYKFSSYGNYLHLFSQTWINTSEILELFSIWNKSSSYSSFVEDGNTDDIAIIAPLTIDIL</sequence>
<dbReference type="GO" id="GO:0003677">
    <property type="term" value="F:DNA binding"/>
    <property type="evidence" value="ECO:0007669"/>
    <property type="project" value="InterPro"/>
</dbReference>
<dbReference type="PANTHER" id="PTHR34322:SF2">
    <property type="entry name" value="TRANSPOSASE IS200-LIKE DOMAIN-CONTAINING PROTEIN"/>
    <property type="match status" value="1"/>
</dbReference>